<proteinExistence type="predicted"/>
<organism evidence="3 4">
    <name type="scientific">Elasticomyces elasticus</name>
    <dbReference type="NCBI Taxonomy" id="574655"/>
    <lineage>
        <taxon>Eukaryota</taxon>
        <taxon>Fungi</taxon>
        <taxon>Dikarya</taxon>
        <taxon>Ascomycota</taxon>
        <taxon>Pezizomycotina</taxon>
        <taxon>Dothideomycetes</taxon>
        <taxon>Dothideomycetidae</taxon>
        <taxon>Mycosphaerellales</taxon>
        <taxon>Teratosphaeriaceae</taxon>
        <taxon>Elasticomyces</taxon>
    </lineage>
</organism>
<feature type="domain" description="NADP-dependent oxidoreductase" evidence="2">
    <location>
        <begin position="8"/>
        <end position="298"/>
    </location>
</feature>
<comment type="caution">
    <text evidence="3">The sequence shown here is derived from an EMBL/GenBank/DDBJ whole genome shotgun (WGS) entry which is preliminary data.</text>
</comment>
<sequence length="311" mass="34061">MSPPGSVKLVLGTHLLGTPTLAGDTATTFLETFHKYGHTEIDSAWRYPSEKFGESERVLSRAGPWVQISTKLTPPFDRASITAGIDSSLERLNGKKIETLYLHLPDRDTSMSETLEAVDAAFQSGKFKRFGVSNFNPEELKEMIEICESKDFVRPTIYQGQYNLLARKGEEELFPLLRKHGIAFYAYSPAAGGMMTGKVSREAGKGEGRWSNASPYGAAYRQDSIFAAAKAIRDEAAVHGITGHAAALRWCLYHSILDGKNGDAVIVGASSVTQLEDNLKITEEGRLPAALVKVIEDVWPGIQAVAPWAWL</sequence>
<gene>
    <name evidence="3" type="ORF">LTR97_004798</name>
</gene>
<name>A0AAN7WM97_9PEZI</name>
<dbReference type="Proteomes" id="UP001310594">
    <property type="component" value="Unassembled WGS sequence"/>
</dbReference>
<dbReference type="Gene3D" id="3.20.20.100">
    <property type="entry name" value="NADP-dependent oxidoreductase domain"/>
    <property type="match status" value="1"/>
</dbReference>
<reference evidence="3" key="1">
    <citation type="submission" date="2023-08" db="EMBL/GenBank/DDBJ databases">
        <title>Black Yeasts Isolated from many extreme environments.</title>
        <authorList>
            <person name="Coleine C."/>
            <person name="Stajich J.E."/>
            <person name="Selbmann L."/>
        </authorList>
    </citation>
    <scope>NUCLEOTIDE SEQUENCE</scope>
    <source>
        <strain evidence="3">CCFEE 5810</strain>
    </source>
</reference>
<dbReference type="AlphaFoldDB" id="A0AAN7WM97"/>
<dbReference type="InterPro" id="IPR036812">
    <property type="entry name" value="NAD(P)_OxRdtase_dom_sf"/>
</dbReference>
<dbReference type="GO" id="GO:0016491">
    <property type="term" value="F:oxidoreductase activity"/>
    <property type="evidence" value="ECO:0007669"/>
    <property type="project" value="UniProtKB-KW"/>
</dbReference>
<dbReference type="PANTHER" id="PTHR43364">
    <property type="entry name" value="NADH-SPECIFIC METHYLGLYOXAL REDUCTASE-RELATED"/>
    <property type="match status" value="1"/>
</dbReference>
<dbReference type="Pfam" id="PF00248">
    <property type="entry name" value="Aldo_ket_red"/>
    <property type="match status" value="1"/>
</dbReference>
<evidence type="ECO:0000259" key="2">
    <source>
        <dbReference type="Pfam" id="PF00248"/>
    </source>
</evidence>
<dbReference type="PANTHER" id="PTHR43364:SF4">
    <property type="entry name" value="NAD(P)-LINKED OXIDOREDUCTASE SUPERFAMILY PROTEIN"/>
    <property type="match status" value="1"/>
</dbReference>
<dbReference type="SUPFAM" id="SSF51430">
    <property type="entry name" value="NAD(P)-linked oxidoreductase"/>
    <property type="match status" value="1"/>
</dbReference>
<evidence type="ECO:0000313" key="3">
    <source>
        <dbReference type="EMBL" id="KAK5701980.1"/>
    </source>
</evidence>
<evidence type="ECO:0000313" key="4">
    <source>
        <dbReference type="Proteomes" id="UP001310594"/>
    </source>
</evidence>
<dbReference type="CDD" id="cd19075">
    <property type="entry name" value="AKR_AKR7A1-5"/>
    <property type="match status" value="1"/>
</dbReference>
<dbReference type="EMBL" id="JAVRQU010000006">
    <property type="protein sequence ID" value="KAK5701980.1"/>
    <property type="molecule type" value="Genomic_DNA"/>
</dbReference>
<accession>A0AAN7WM97</accession>
<dbReference type="InterPro" id="IPR023210">
    <property type="entry name" value="NADP_OxRdtase_dom"/>
</dbReference>
<dbReference type="InterPro" id="IPR050523">
    <property type="entry name" value="AKR_Detox_Biosynth"/>
</dbReference>
<protein>
    <recommendedName>
        <fullName evidence="2">NADP-dependent oxidoreductase domain-containing protein</fullName>
    </recommendedName>
</protein>
<keyword evidence="1" id="KW-0560">Oxidoreductase</keyword>
<evidence type="ECO:0000256" key="1">
    <source>
        <dbReference type="ARBA" id="ARBA00023002"/>
    </source>
</evidence>